<dbReference type="InterPro" id="IPR013815">
    <property type="entry name" value="ATP_grasp_subdomain_1"/>
</dbReference>
<keyword evidence="19" id="KW-0670">Pyruvate</keyword>
<dbReference type="NCBIfam" id="NF005057">
    <property type="entry name" value="PRK06464.1"/>
    <property type="match status" value="1"/>
</dbReference>
<keyword evidence="11 15" id="KW-0067">ATP-binding</keyword>
<keyword evidence="8 15" id="KW-0479">Metal-binding</keyword>
<evidence type="ECO:0000256" key="5">
    <source>
        <dbReference type="ARBA" id="ARBA00011996"/>
    </source>
</evidence>
<keyword evidence="7 15" id="KW-0808">Transferase</keyword>
<comment type="similarity">
    <text evidence="4 15">Belongs to the PEP-utilizing enzyme family.</text>
</comment>
<keyword evidence="10 15" id="KW-0418">Kinase</keyword>
<feature type="domain" description="PEP-utilising enzyme mobile" evidence="16">
    <location>
        <begin position="384"/>
        <end position="454"/>
    </location>
</feature>
<evidence type="ECO:0000256" key="12">
    <source>
        <dbReference type="ARBA" id="ARBA00022842"/>
    </source>
</evidence>
<comment type="pathway">
    <text evidence="3 15">Carbohydrate biosynthesis; gluconeogenesis.</text>
</comment>
<dbReference type="InterPro" id="IPR036637">
    <property type="entry name" value="Phosphohistidine_dom_sf"/>
</dbReference>
<dbReference type="FunFam" id="3.30.470.20:FF:000017">
    <property type="entry name" value="Phosphoenolpyruvate synthase"/>
    <property type="match status" value="1"/>
</dbReference>
<dbReference type="RefSeq" id="WP_137011248.1">
    <property type="nucleotide sequence ID" value="NZ_SZPX01000001.1"/>
</dbReference>
<keyword evidence="12 15" id="KW-0460">Magnesium</keyword>
<dbReference type="SUPFAM" id="SSF51621">
    <property type="entry name" value="Phosphoenolpyruvate/pyruvate domain"/>
    <property type="match status" value="1"/>
</dbReference>
<dbReference type="NCBIfam" id="TIGR01418">
    <property type="entry name" value="PEP_synth"/>
    <property type="match status" value="1"/>
</dbReference>
<evidence type="ECO:0000256" key="1">
    <source>
        <dbReference type="ARBA" id="ARBA00001946"/>
    </source>
</evidence>
<comment type="function">
    <text evidence="2 15">Catalyzes the phosphorylation of pyruvate to phosphoenolpyruvate.</text>
</comment>
<keyword evidence="9 15" id="KW-0547">Nucleotide-binding</keyword>
<evidence type="ECO:0000259" key="18">
    <source>
        <dbReference type="Pfam" id="PF02896"/>
    </source>
</evidence>
<dbReference type="OrthoDB" id="9765468at2"/>
<evidence type="ECO:0000313" key="20">
    <source>
        <dbReference type="Proteomes" id="UP000309561"/>
    </source>
</evidence>
<dbReference type="InterPro" id="IPR000121">
    <property type="entry name" value="PEP_util_C"/>
</dbReference>
<evidence type="ECO:0000256" key="8">
    <source>
        <dbReference type="ARBA" id="ARBA00022723"/>
    </source>
</evidence>
<feature type="domain" description="Pyruvate phosphate dikinase AMP/ATP-binding" evidence="17">
    <location>
        <begin position="16"/>
        <end position="345"/>
    </location>
</feature>
<proteinExistence type="inferred from homology"/>
<dbReference type="Pfam" id="PF00391">
    <property type="entry name" value="PEP-utilizers"/>
    <property type="match status" value="1"/>
</dbReference>
<dbReference type="GO" id="GO:0008986">
    <property type="term" value="F:pyruvate, water dikinase activity"/>
    <property type="evidence" value="ECO:0007669"/>
    <property type="project" value="UniProtKB-EC"/>
</dbReference>
<evidence type="ECO:0000256" key="4">
    <source>
        <dbReference type="ARBA" id="ARBA00007837"/>
    </source>
</evidence>
<dbReference type="Pfam" id="PF02896">
    <property type="entry name" value="PEP-utilizers_C"/>
    <property type="match status" value="1"/>
</dbReference>
<evidence type="ECO:0000259" key="17">
    <source>
        <dbReference type="Pfam" id="PF01326"/>
    </source>
</evidence>
<dbReference type="Gene3D" id="3.30.1490.20">
    <property type="entry name" value="ATP-grasp fold, A domain"/>
    <property type="match status" value="1"/>
</dbReference>
<dbReference type="Gene3D" id="3.30.470.20">
    <property type="entry name" value="ATP-grasp fold, B domain"/>
    <property type="match status" value="1"/>
</dbReference>
<dbReference type="InterPro" id="IPR040442">
    <property type="entry name" value="Pyrv_kinase-like_dom_sf"/>
</dbReference>
<dbReference type="GO" id="GO:0006094">
    <property type="term" value="P:gluconeogenesis"/>
    <property type="evidence" value="ECO:0007669"/>
    <property type="project" value="UniProtKB-UniPathway"/>
</dbReference>
<dbReference type="Gene3D" id="3.50.30.10">
    <property type="entry name" value="Phosphohistidine domain"/>
    <property type="match status" value="1"/>
</dbReference>
<sequence length="798" mass="89024">MKYIRFFSELNIGDIAIVGGKNASLGEMYQNLTPKGVNIPNGFATTSDAYWLLLEENSIKDKIASILNDLDISDTNNLQERGLKVRNLILNSHLPKTLVEELKEAYKTLSNEYGKESVDVAVRSSGTAEDLPDASFAGQQETFLNVGTEDELLDSVLRCFASLFTDRAISYRTSRGFSHFKVALSVGVQKMVRSDISSSGIMFTIDTESGSENLILINSIWGLGENVVSGRVNADEFFVFKPTLKEGKRTILKRSLGSKKEKMLYDKKSRTLNIATTKEEQNSFSITDDEVMELAHEALIIEGHYGRPMDIEWAKDGDDDKLYIVQARPETVKNQENKSLTNERYTLDGLKDAKILTSGRAVGDKIGSGRVTIIKDTTEFERFSKGDILVADSTNPDWEPIMKKASAVITNRGSRTCHAAIVAREIGVPAVVGCTNATEVLKDAQIVTVSCAQGDEGYVYEGEVPFSVKTIDMKELKPTKTKIFVNVGNPAEAFHFAKLPNDGVGLARMEFIMNNSIAAHPMALVDMYKGKNVKDEEKIRSFMTPCRDTKEFFLQKLSEGIGMIAAAFYPKPVIIRTSDFKSNEYRNMLGGLLYEAEEENPMIGFRGASRYYDESYREAFEWECEALKRVREEMGLSNIKIMIPFVRTPDEGKKVIEIMNKQGLSQGKDGLEIYAMCEIPANVILADKFLELFDGYSIGSNDLTQLTLGVDRESAKIAHIFDERNEAVKRMLQMAIKACKERGKYIGICGQAPSDYPEITEFLVQEGIDSISLNPDSLFKMRVIVSDLEEKKVDKAVL</sequence>
<dbReference type="InterPro" id="IPR015813">
    <property type="entry name" value="Pyrv/PenolPyrv_kinase-like_dom"/>
</dbReference>
<dbReference type="EMBL" id="SZPX01000001">
    <property type="protein sequence ID" value="TKI70925.1"/>
    <property type="molecule type" value="Genomic_DNA"/>
</dbReference>
<dbReference type="GO" id="GO:0046872">
    <property type="term" value="F:metal ion binding"/>
    <property type="evidence" value="ECO:0007669"/>
    <property type="project" value="UniProtKB-KW"/>
</dbReference>
<dbReference type="Proteomes" id="UP000309561">
    <property type="component" value="Unassembled WGS sequence"/>
</dbReference>
<evidence type="ECO:0000259" key="16">
    <source>
        <dbReference type="Pfam" id="PF00391"/>
    </source>
</evidence>
<dbReference type="EC" id="2.7.9.2" evidence="5 15"/>
<name>A0A4U2ZA95_9BACT</name>
<evidence type="ECO:0000256" key="7">
    <source>
        <dbReference type="ARBA" id="ARBA00022679"/>
    </source>
</evidence>
<comment type="catalytic activity">
    <reaction evidence="14 15">
        <text>pyruvate + ATP + H2O = phosphoenolpyruvate + AMP + phosphate + 2 H(+)</text>
        <dbReference type="Rhea" id="RHEA:11364"/>
        <dbReference type="ChEBI" id="CHEBI:15361"/>
        <dbReference type="ChEBI" id="CHEBI:15377"/>
        <dbReference type="ChEBI" id="CHEBI:15378"/>
        <dbReference type="ChEBI" id="CHEBI:30616"/>
        <dbReference type="ChEBI" id="CHEBI:43474"/>
        <dbReference type="ChEBI" id="CHEBI:58702"/>
        <dbReference type="ChEBI" id="CHEBI:456215"/>
        <dbReference type="EC" id="2.7.9.2"/>
    </reaction>
</comment>
<dbReference type="SUPFAM" id="SSF52009">
    <property type="entry name" value="Phosphohistidine domain"/>
    <property type="match status" value="1"/>
</dbReference>
<feature type="domain" description="PEP-utilising enzyme C-terminal" evidence="18">
    <location>
        <begin position="477"/>
        <end position="787"/>
    </location>
</feature>
<dbReference type="PRINTS" id="PR01736">
    <property type="entry name" value="PHPHTRNFRASE"/>
</dbReference>
<dbReference type="AlphaFoldDB" id="A0A4U2ZA95"/>
<dbReference type="InterPro" id="IPR002192">
    <property type="entry name" value="PPDK_AMP/ATP-bd"/>
</dbReference>
<evidence type="ECO:0000256" key="3">
    <source>
        <dbReference type="ARBA" id="ARBA00004742"/>
    </source>
</evidence>
<dbReference type="InterPro" id="IPR008279">
    <property type="entry name" value="PEP-util_enz_mobile_dom"/>
</dbReference>
<gene>
    <name evidence="19" type="primary">ppsA</name>
    <name evidence="19" type="ORF">FCU45_00610</name>
</gene>
<dbReference type="PANTHER" id="PTHR43030:SF1">
    <property type="entry name" value="PHOSPHOENOLPYRUVATE SYNTHASE"/>
    <property type="match status" value="1"/>
</dbReference>
<dbReference type="FunFam" id="3.30.1490.20:FF:000010">
    <property type="entry name" value="Phosphoenolpyruvate synthase"/>
    <property type="match status" value="1"/>
</dbReference>
<dbReference type="UniPathway" id="UPA00138"/>
<evidence type="ECO:0000256" key="14">
    <source>
        <dbReference type="ARBA" id="ARBA00047700"/>
    </source>
</evidence>
<dbReference type="PANTHER" id="PTHR43030">
    <property type="entry name" value="PHOSPHOENOLPYRUVATE SYNTHASE"/>
    <property type="match status" value="1"/>
</dbReference>
<dbReference type="SUPFAM" id="SSF56059">
    <property type="entry name" value="Glutathione synthetase ATP-binding domain-like"/>
    <property type="match status" value="1"/>
</dbReference>
<evidence type="ECO:0000256" key="9">
    <source>
        <dbReference type="ARBA" id="ARBA00022741"/>
    </source>
</evidence>
<comment type="cofactor">
    <cofactor evidence="1 15">
        <name>Mg(2+)</name>
        <dbReference type="ChEBI" id="CHEBI:18420"/>
    </cofactor>
</comment>
<dbReference type="Pfam" id="PF01326">
    <property type="entry name" value="PPDK_N"/>
    <property type="match status" value="1"/>
</dbReference>
<accession>A0A4U2ZA95</accession>
<evidence type="ECO:0000256" key="10">
    <source>
        <dbReference type="ARBA" id="ARBA00022777"/>
    </source>
</evidence>
<evidence type="ECO:0000313" key="19">
    <source>
        <dbReference type="EMBL" id="TKI70925.1"/>
    </source>
</evidence>
<dbReference type="Gene3D" id="3.20.20.60">
    <property type="entry name" value="Phosphoenolpyruvate-binding domains"/>
    <property type="match status" value="1"/>
</dbReference>
<dbReference type="InterPro" id="IPR006319">
    <property type="entry name" value="PEP_synth"/>
</dbReference>
<reference evidence="19 20" key="1">
    <citation type="submission" date="2019-04" db="EMBL/GenBank/DDBJ databases">
        <title>Sulfurimonas crateris sp. nov. a facultative anaerobic sulfur-oxidizing chemolithautotrophic bacterium isolated from a terrestrial mud vulcano.</title>
        <authorList>
            <person name="Ratnikova N.M."/>
            <person name="Slobodkin A.I."/>
            <person name="Merkel A.Y."/>
            <person name="Novikov A."/>
            <person name="Bonch-Osmolovskaya E.A."/>
            <person name="Slobodkina G.B."/>
        </authorList>
    </citation>
    <scope>NUCLEOTIDE SEQUENCE [LARGE SCALE GENOMIC DNA]</scope>
    <source>
        <strain evidence="19 20">SN118</strain>
    </source>
</reference>
<evidence type="ECO:0000256" key="2">
    <source>
        <dbReference type="ARBA" id="ARBA00002988"/>
    </source>
</evidence>
<keyword evidence="20" id="KW-1185">Reference proteome</keyword>
<evidence type="ECO:0000256" key="11">
    <source>
        <dbReference type="ARBA" id="ARBA00022840"/>
    </source>
</evidence>
<evidence type="ECO:0000256" key="13">
    <source>
        <dbReference type="ARBA" id="ARBA00033470"/>
    </source>
</evidence>
<protein>
    <recommendedName>
        <fullName evidence="6 15">Phosphoenolpyruvate synthase</fullName>
        <shortName evidence="15">PEP synthase</shortName>
        <ecNumber evidence="5 15">2.7.9.2</ecNumber>
    </recommendedName>
    <alternativeName>
        <fullName evidence="13 15">Pyruvate, water dikinase</fullName>
    </alternativeName>
</protein>
<evidence type="ECO:0000256" key="15">
    <source>
        <dbReference type="PIRNR" id="PIRNR000854"/>
    </source>
</evidence>
<dbReference type="FunFam" id="3.50.30.10:FF:000002">
    <property type="entry name" value="Phosphoenolpyruvate synthase"/>
    <property type="match status" value="1"/>
</dbReference>
<organism evidence="19 20">
    <name type="scientific">Sulfurimonas crateris</name>
    <dbReference type="NCBI Taxonomy" id="2574727"/>
    <lineage>
        <taxon>Bacteria</taxon>
        <taxon>Pseudomonadati</taxon>
        <taxon>Campylobacterota</taxon>
        <taxon>Epsilonproteobacteria</taxon>
        <taxon>Campylobacterales</taxon>
        <taxon>Sulfurimonadaceae</taxon>
        <taxon>Sulfurimonas</taxon>
    </lineage>
</organism>
<dbReference type="GO" id="GO:0005524">
    <property type="term" value="F:ATP binding"/>
    <property type="evidence" value="ECO:0007669"/>
    <property type="project" value="UniProtKB-KW"/>
</dbReference>
<evidence type="ECO:0000256" key="6">
    <source>
        <dbReference type="ARBA" id="ARBA00021623"/>
    </source>
</evidence>
<comment type="caution">
    <text evidence="19">The sequence shown here is derived from an EMBL/GenBank/DDBJ whole genome shotgun (WGS) entry which is preliminary data.</text>
</comment>
<dbReference type="PIRSF" id="PIRSF000854">
    <property type="entry name" value="PEP_synthase"/>
    <property type="match status" value="1"/>
</dbReference>